<evidence type="ECO:0000313" key="2">
    <source>
        <dbReference type="Proteomes" id="UP001234202"/>
    </source>
</evidence>
<name>A0ACC2X7L9_9TREE</name>
<accession>A0ACC2X7L9</accession>
<gene>
    <name evidence="1" type="ORF">QFC24_005733</name>
</gene>
<reference evidence="1" key="1">
    <citation type="submission" date="2023-04" db="EMBL/GenBank/DDBJ databases">
        <title>Draft Genome sequencing of Naganishia species isolated from polar environments using Oxford Nanopore Technology.</title>
        <authorList>
            <person name="Leo P."/>
            <person name="Venkateswaran K."/>
        </authorList>
    </citation>
    <scope>NUCLEOTIDE SEQUENCE</scope>
    <source>
        <strain evidence="1">DBVPG 5303</strain>
    </source>
</reference>
<evidence type="ECO:0000313" key="1">
    <source>
        <dbReference type="EMBL" id="KAJ9119262.1"/>
    </source>
</evidence>
<dbReference type="Proteomes" id="UP001234202">
    <property type="component" value="Unassembled WGS sequence"/>
</dbReference>
<protein>
    <submittedName>
        <fullName evidence="1">Uncharacterized protein</fullName>
    </submittedName>
</protein>
<proteinExistence type="predicted"/>
<comment type="caution">
    <text evidence="1">The sequence shown here is derived from an EMBL/GenBank/DDBJ whole genome shotgun (WGS) entry which is preliminary data.</text>
</comment>
<keyword evidence="2" id="KW-1185">Reference proteome</keyword>
<organism evidence="1 2">
    <name type="scientific">Naganishia onofrii</name>
    <dbReference type="NCBI Taxonomy" id="1851511"/>
    <lineage>
        <taxon>Eukaryota</taxon>
        <taxon>Fungi</taxon>
        <taxon>Dikarya</taxon>
        <taxon>Basidiomycota</taxon>
        <taxon>Agaricomycotina</taxon>
        <taxon>Tremellomycetes</taxon>
        <taxon>Filobasidiales</taxon>
        <taxon>Filobasidiaceae</taxon>
        <taxon>Naganishia</taxon>
    </lineage>
</organism>
<sequence>MWMYIFASHPMIPLLTIPPIAFFMTLSSATLGYFIISLFFSSARPVQAKSQPRRSIDNRPTGSATIGGSGKKALDTGGSVVQDDIPPRTETSTPTFKDGAVLPNTPSAEKGPTLPPSDGSAAHATPSMQQRQPDRGTVAGEGKTSSTTGTTSGSSVTSSTSTAGDDSSESGTVTH</sequence>
<dbReference type="EMBL" id="JASBWV010000025">
    <property type="protein sequence ID" value="KAJ9119262.1"/>
    <property type="molecule type" value="Genomic_DNA"/>
</dbReference>